<evidence type="ECO:0000313" key="5">
    <source>
        <dbReference type="EMBL" id="MTW05598.1"/>
    </source>
</evidence>
<dbReference type="Gene3D" id="3.30.450.20">
    <property type="entry name" value="PAS domain"/>
    <property type="match status" value="1"/>
</dbReference>
<dbReference type="GO" id="GO:1902201">
    <property type="term" value="P:negative regulation of bacterial-type flagellum-dependent cell motility"/>
    <property type="evidence" value="ECO:0007669"/>
    <property type="project" value="TreeGrafter"/>
</dbReference>
<comment type="caution">
    <text evidence="5">The sequence shown here is derived from an EMBL/GenBank/DDBJ whole genome shotgun (WGS) entry which is preliminary data.</text>
</comment>
<evidence type="ECO:0000256" key="2">
    <source>
        <dbReference type="ARBA" id="ARBA00034247"/>
    </source>
</evidence>
<evidence type="ECO:0000256" key="1">
    <source>
        <dbReference type="ARBA" id="ARBA00012528"/>
    </source>
</evidence>
<dbReference type="InterPro" id="IPR029787">
    <property type="entry name" value="Nucleotide_cyclase"/>
</dbReference>
<dbReference type="InterPro" id="IPR050469">
    <property type="entry name" value="Diguanylate_Cyclase"/>
</dbReference>
<keyword evidence="3" id="KW-0175">Coiled coil</keyword>
<dbReference type="SMART" id="SM00267">
    <property type="entry name" value="GGDEF"/>
    <property type="match status" value="1"/>
</dbReference>
<proteinExistence type="predicted"/>
<evidence type="ECO:0000256" key="3">
    <source>
        <dbReference type="SAM" id="Coils"/>
    </source>
</evidence>
<dbReference type="InterPro" id="IPR035965">
    <property type="entry name" value="PAS-like_dom_sf"/>
</dbReference>
<feature type="coiled-coil region" evidence="3">
    <location>
        <begin position="123"/>
        <end position="150"/>
    </location>
</feature>
<dbReference type="InterPro" id="IPR000014">
    <property type="entry name" value="PAS"/>
</dbReference>
<organism evidence="5 6">
    <name type="scientific">Pseudoduganella ginsengisoli</name>
    <dbReference type="NCBI Taxonomy" id="1462440"/>
    <lineage>
        <taxon>Bacteria</taxon>
        <taxon>Pseudomonadati</taxon>
        <taxon>Pseudomonadota</taxon>
        <taxon>Betaproteobacteria</taxon>
        <taxon>Burkholderiales</taxon>
        <taxon>Oxalobacteraceae</taxon>
        <taxon>Telluria group</taxon>
        <taxon>Pseudoduganella</taxon>
    </lineage>
</organism>
<evidence type="ECO:0000313" key="6">
    <source>
        <dbReference type="Proteomes" id="UP000484015"/>
    </source>
</evidence>
<dbReference type="PANTHER" id="PTHR45138:SF9">
    <property type="entry name" value="DIGUANYLATE CYCLASE DGCM-RELATED"/>
    <property type="match status" value="1"/>
</dbReference>
<dbReference type="Pfam" id="PF00990">
    <property type="entry name" value="GGDEF"/>
    <property type="match status" value="1"/>
</dbReference>
<feature type="domain" description="GGDEF" evidence="4">
    <location>
        <begin position="178"/>
        <end position="307"/>
    </location>
</feature>
<accession>A0A6L6Q8V1</accession>
<dbReference type="Gene3D" id="3.30.70.270">
    <property type="match status" value="1"/>
</dbReference>
<reference evidence="5 6" key="1">
    <citation type="submission" date="2019-11" db="EMBL/GenBank/DDBJ databases">
        <title>Type strains purchased from KCTC, JCM and DSMZ.</title>
        <authorList>
            <person name="Lu H."/>
        </authorList>
    </citation>
    <scope>NUCLEOTIDE SEQUENCE [LARGE SCALE GENOMIC DNA]</scope>
    <source>
        <strain evidence="5 6">KCTC 42409</strain>
    </source>
</reference>
<dbReference type="GO" id="GO:0043709">
    <property type="term" value="P:cell adhesion involved in single-species biofilm formation"/>
    <property type="evidence" value="ECO:0007669"/>
    <property type="project" value="TreeGrafter"/>
</dbReference>
<name>A0A6L6Q8V1_9BURK</name>
<dbReference type="FunFam" id="3.30.70.270:FF:000001">
    <property type="entry name" value="Diguanylate cyclase domain protein"/>
    <property type="match status" value="1"/>
</dbReference>
<comment type="catalytic activity">
    <reaction evidence="2">
        <text>2 GTP = 3',3'-c-di-GMP + 2 diphosphate</text>
        <dbReference type="Rhea" id="RHEA:24898"/>
        <dbReference type="ChEBI" id="CHEBI:33019"/>
        <dbReference type="ChEBI" id="CHEBI:37565"/>
        <dbReference type="ChEBI" id="CHEBI:58805"/>
        <dbReference type="EC" id="2.7.7.65"/>
    </reaction>
</comment>
<dbReference type="EMBL" id="WNLA01000026">
    <property type="protein sequence ID" value="MTW05598.1"/>
    <property type="molecule type" value="Genomic_DNA"/>
</dbReference>
<dbReference type="GO" id="GO:0052621">
    <property type="term" value="F:diguanylate cyclase activity"/>
    <property type="evidence" value="ECO:0007669"/>
    <property type="project" value="UniProtKB-EC"/>
</dbReference>
<gene>
    <name evidence="5" type="ORF">GM668_26325</name>
</gene>
<dbReference type="AlphaFoldDB" id="A0A6L6Q8V1"/>
<dbReference type="Proteomes" id="UP000484015">
    <property type="component" value="Unassembled WGS sequence"/>
</dbReference>
<dbReference type="PROSITE" id="PS50887">
    <property type="entry name" value="GGDEF"/>
    <property type="match status" value="1"/>
</dbReference>
<sequence>MPSPLVFTNPAMPEYWASAFDVVPFPIYVVDMQTLELINVNRAMRKRTGEIDGRKCYEAIYGKDKPCAFCAIGNMQNGEMGQTVIFEHFNDTDDRWYQLQETRIAWFDGRPAKYSIAVDVTQLKGAQNALAEAHADLAIKNRELERLTVTDSLTGIGNRRHLTAVLDHELASARRSHLPLSVLLIDVDRFKQVNDTFGHQTGDSVLAQVAGIIVRNIRATDAAGRWGGEEFIVACPGTSAQAGAAVAEKLRAAIAAHAFPTVGSITCSIGVAEWAEGETAGLLLARADAALYVAKGAGRNRTSVAGGPLSG</sequence>
<dbReference type="GO" id="GO:0005886">
    <property type="term" value="C:plasma membrane"/>
    <property type="evidence" value="ECO:0007669"/>
    <property type="project" value="TreeGrafter"/>
</dbReference>
<dbReference type="SUPFAM" id="SSF55073">
    <property type="entry name" value="Nucleotide cyclase"/>
    <property type="match status" value="1"/>
</dbReference>
<evidence type="ECO:0000259" key="4">
    <source>
        <dbReference type="PROSITE" id="PS50887"/>
    </source>
</evidence>
<dbReference type="InterPro" id="IPR000160">
    <property type="entry name" value="GGDEF_dom"/>
</dbReference>
<dbReference type="InterPro" id="IPR043128">
    <property type="entry name" value="Rev_trsase/Diguanyl_cyclase"/>
</dbReference>
<protein>
    <recommendedName>
        <fullName evidence="1">diguanylate cyclase</fullName>
        <ecNumber evidence="1">2.7.7.65</ecNumber>
    </recommendedName>
</protein>
<dbReference type="SUPFAM" id="SSF55785">
    <property type="entry name" value="PYP-like sensor domain (PAS domain)"/>
    <property type="match status" value="1"/>
</dbReference>
<dbReference type="OrthoDB" id="9813903at2"/>
<dbReference type="Pfam" id="PF13188">
    <property type="entry name" value="PAS_8"/>
    <property type="match status" value="1"/>
</dbReference>
<dbReference type="NCBIfam" id="TIGR00254">
    <property type="entry name" value="GGDEF"/>
    <property type="match status" value="1"/>
</dbReference>
<dbReference type="CDD" id="cd01949">
    <property type="entry name" value="GGDEF"/>
    <property type="match status" value="1"/>
</dbReference>
<keyword evidence="6" id="KW-1185">Reference proteome</keyword>
<dbReference type="PANTHER" id="PTHR45138">
    <property type="entry name" value="REGULATORY COMPONENTS OF SENSORY TRANSDUCTION SYSTEM"/>
    <property type="match status" value="1"/>
</dbReference>
<dbReference type="EC" id="2.7.7.65" evidence="1"/>